<evidence type="ECO:0000313" key="3">
    <source>
        <dbReference type="WBParaSite" id="TCNE_0001793001-mRNA-1"/>
    </source>
</evidence>
<dbReference type="EMBL" id="UYWY01024944">
    <property type="protein sequence ID" value="VDM49247.1"/>
    <property type="molecule type" value="Genomic_DNA"/>
</dbReference>
<keyword evidence="2" id="KW-1185">Reference proteome</keyword>
<organism evidence="2 3">
    <name type="scientific">Toxocara canis</name>
    <name type="common">Canine roundworm</name>
    <dbReference type="NCBI Taxonomy" id="6265"/>
    <lineage>
        <taxon>Eukaryota</taxon>
        <taxon>Metazoa</taxon>
        <taxon>Ecdysozoa</taxon>
        <taxon>Nematoda</taxon>
        <taxon>Chromadorea</taxon>
        <taxon>Rhabditida</taxon>
        <taxon>Spirurina</taxon>
        <taxon>Ascaridomorpha</taxon>
        <taxon>Ascaridoidea</taxon>
        <taxon>Toxocaridae</taxon>
        <taxon>Toxocara</taxon>
    </lineage>
</organism>
<dbReference type="AlphaFoldDB" id="A0A183VB06"/>
<gene>
    <name evidence="1" type="ORF">TCNE_LOCUS17926</name>
</gene>
<sequence>MCSSSGRAVPLVPTDNENVVPLEKSDDLSSKYGIASDNVVCTKKRNKKLRSRPLGIEFPLHGNGLAREFLHNIGSNVSNMDQLNEFLATIEISEFERKILNDLLKSGHLQQLVEQSGLFDICSDGDRITLSSKRDEGAAVLKKPNIFQNLLRTTGVAVDSLSTGIMDGCAMTLHDVARGSIYSTPGGSVLNGQVLSNTRPSSADANRALMNYTAWSGNSLAHDIVQSTVGCKDAFTERLRQQLEERCNELARIKEQSAVLMVQTSKVLAEKEAVEKRLLDMESKLSQRNDCLQRE</sequence>
<dbReference type="WBParaSite" id="TCNE_0001793001-mRNA-1">
    <property type="protein sequence ID" value="TCNE_0001793001-mRNA-1"/>
    <property type="gene ID" value="TCNE_0001793001"/>
</dbReference>
<dbReference type="Proteomes" id="UP000050794">
    <property type="component" value="Unassembled WGS sequence"/>
</dbReference>
<name>A0A183VB06_TOXCA</name>
<evidence type="ECO:0000313" key="1">
    <source>
        <dbReference type="EMBL" id="VDM49247.1"/>
    </source>
</evidence>
<evidence type="ECO:0000313" key="2">
    <source>
        <dbReference type="Proteomes" id="UP000050794"/>
    </source>
</evidence>
<proteinExistence type="predicted"/>
<accession>A0A183VB06</accession>
<reference evidence="3" key="1">
    <citation type="submission" date="2016-06" db="UniProtKB">
        <authorList>
            <consortium name="WormBaseParasite"/>
        </authorList>
    </citation>
    <scope>IDENTIFICATION</scope>
</reference>
<reference evidence="1 2" key="2">
    <citation type="submission" date="2018-11" db="EMBL/GenBank/DDBJ databases">
        <authorList>
            <consortium name="Pathogen Informatics"/>
        </authorList>
    </citation>
    <scope>NUCLEOTIDE SEQUENCE [LARGE SCALE GENOMIC DNA]</scope>
</reference>
<protein>
    <submittedName>
        <fullName evidence="3">Detected protein of confused Function</fullName>
    </submittedName>
</protein>